<dbReference type="RefSeq" id="WP_076960247.1">
    <property type="nucleotide sequence ID" value="NZ_MLCO01000346.1"/>
</dbReference>
<dbReference type="EMBL" id="MLCO01000346">
    <property type="protein sequence ID" value="ONG45580.1"/>
    <property type="molecule type" value="Genomic_DNA"/>
</dbReference>
<evidence type="ECO:0000256" key="3">
    <source>
        <dbReference type="ARBA" id="ARBA00023163"/>
    </source>
</evidence>
<dbReference type="PANTHER" id="PTHR43537">
    <property type="entry name" value="TRANSCRIPTIONAL REGULATOR, GNTR FAMILY"/>
    <property type="match status" value="1"/>
</dbReference>
<accession>A0A1V2GUS7</accession>
<dbReference type="Proteomes" id="UP000188879">
    <property type="component" value="Unassembled WGS sequence"/>
</dbReference>
<dbReference type="AlphaFoldDB" id="A0A1V2GUS7"/>
<keyword evidence="3" id="KW-0804">Transcription</keyword>
<proteinExistence type="predicted"/>
<dbReference type="SMART" id="SM00895">
    <property type="entry name" value="FCD"/>
    <property type="match status" value="1"/>
</dbReference>
<evidence type="ECO:0000256" key="1">
    <source>
        <dbReference type="ARBA" id="ARBA00023015"/>
    </source>
</evidence>
<name>A0A1V2GUS7_9PROT</name>
<evidence type="ECO:0000259" key="4">
    <source>
        <dbReference type="PROSITE" id="PS50949"/>
    </source>
</evidence>
<dbReference type="SUPFAM" id="SSF46785">
    <property type="entry name" value="Winged helix' DNA-binding domain"/>
    <property type="match status" value="1"/>
</dbReference>
<keyword evidence="1" id="KW-0805">Transcription regulation</keyword>
<dbReference type="GO" id="GO:0003677">
    <property type="term" value="F:DNA binding"/>
    <property type="evidence" value="ECO:0007669"/>
    <property type="project" value="UniProtKB-KW"/>
</dbReference>
<dbReference type="PANTHER" id="PTHR43537:SF39">
    <property type="entry name" value="HTH-TYPE TRANSCRIPTIONAL REGULATOR MCBR"/>
    <property type="match status" value="1"/>
</dbReference>
<dbReference type="Pfam" id="PF07729">
    <property type="entry name" value="FCD"/>
    <property type="match status" value="1"/>
</dbReference>
<dbReference type="InterPro" id="IPR036388">
    <property type="entry name" value="WH-like_DNA-bd_sf"/>
</dbReference>
<dbReference type="InterPro" id="IPR008920">
    <property type="entry name" value="TF_FadR/GntR_C"/>
</dbReference>
<evidence type="ECO:0000313" key="6">
    <source>
        <dbReference type="Proteomes" id="UP000188879"/>
    </source>
</evidence>
<dbReference type="SMART" id="SM00345">
    <property type="entry name" value="HTH_GNTR"/>
    <property type="match status" value="1"/>
</dbReference>
<dbReference type="Gene3D" id="1.10.10.10">
    <property type="entry name" value="Winged helix-like DNA-binding domain superfamily/Winged helix DNA-binding domain"/>
    <property type="match status" value="1"/>
</dbReference>
<evidence type="ECO:0000256" key="2">
    <source>
        <dbReference type="ARBA" id="ARBA00023125"/>
    </source>
</evidence>
<dbReference type="InterPro" id="IPR011711">
    <property type="entry name" value="GntR_C"/>
</dbReference>
<dbReference type="GO" id="GO:0003700">
    <property type="term" value="F:DNA-binding transcription factor activity"/>
    <property type="evidence" value="ECO:0007669"/>
    <property type="project" value="InterPro"/>
</dbReference>
<dbReference type="SUPFAM" id="SSF48008">
    <property type="entry name" value="GntR ligand-binding domain-like"/>
    <property type="match status" value="1"/>
</dbReference>
<dbReference type="Pfam" id="PF00392">
    <property type="entry name" value="GntR"/>
    <property type="match status" value="1"/>
</dbReference>
<comment type="caution">
    <text evidence="5">The sequence shown here is derived from an EMBL/GenBank/DDBJ whole genome shotgun (WGS) entry which is preliminary data.</text>
</comment>
<dbReference type="Gene3D" id="1.20.120.530">
    <property type="entry name" value="GntR ligand-binding domain-like"/>
    <property type="match status" value="1"/>
</dbReference>
<dbReference type="PROSITE" id="PS50949">
    <property type="entry name" value="HTH_GNTR"/>
    <property type="match status" value="1"/>
</dbReference>
<protein>
    <recommendedName>
        <fullName evidence="4">HTH gntR-type domain-containing protein</fullName>
    </recommendedName>
</protein>
<sequence>MLISTIPDPAEPATLPLEEQTYRRLRQALVEGVFAPGDKLSIRRIAEALGTSPMPARTALRRLAAEQAVDVMPSGTAVVPRLTREAFQEMAAIRAALEPLAIRLAAPRLGAPTLQRLQAMLDEHAAARASGQPEYFLRVDRDFLFALYRAAEAPTLIGMIEALWLRRGPLFWEARWVLMARPAEAAHRHGQILDALRRGDGEAAARELEGEITDATSFLLAEMRFAGDPAPAGLAALAGKRGASRPPRPLQRRAF</sequence>
<organism evidence="5 6">
    <name type="scientific">Teichococcus deserti</name>
    <dbReference type="NCBI Taxonomy" id="1817963"/>
    <lineage>
        <taxon>Bacteria</taxon>
        <taxon>Pseudomonadati</taxon>
        <taxon>Pseudomonadota</taxon>
        <taxon>Alphaproteobacteria</taxon>
        <taxon>Acetobacterales</taxon>
        <taxon>Roseomonadaceae</taxon>
        <taxon>Roseomonas</taxon>
    </lineage>
</organism>
<dbReference type="InterPro" id="IPR036390">
    <property type="entry name" value="WH_DNA-bd_sf"/>
</dbReference>
<dbReference type="InterPro" id="IPR000524">
    <property type="entry name" value="Tscrpt_reg_HTH_GntR"/>
</dbReference>
<keyword evidence="2" id="KW-0238">DNA-binding</keyword>
<gene>
    <name evidence="5" type="ORF">BKE38_26390</name>
</gene>
<reference evidence="5 6" key="1">
    <citation type="submission" date="2016-10" db="EMBL/GenBank/DDBJ databases">
        <title>Draft Genome sequence of Roseomonas sp. strain M3.</title>
        <authorList>
            <person name="Subhash Y."/>
            <person name="Lee S."/>
        </authorList>
    </citation>
    <scope>NUCLEOTIDE SEQUENCE [LARGE SCALE GENOMIC DNA]</scope>
    <source>
        <strain evidence="5 6">M3</strain>
    </source>
</reference>
<evidence type="ECO:0000313" key="5">
    <source>
        <dbReference type="EMBL" id="ONG45580.1"/>
    </source>
</evidence>
<keyword evidence="6" id="KW-1185">Reference proteome</keyword>
<feature type="domain" description="HTH gntR-type" evidence="4">
    <location>
        <begin position="15"/>
        <end position="82"/>
    </location>
</feature>